<evidence type="ECO:0000313" key="3">
    <source>
        <dbReference type="Proteomes" id="UP000266841"/>
    </source>
</evidence>
<feature type="non-terminal residue" evidence="2">
    <location>
        <position position="1"/>
    </location>
</feature>
<feature type="region of interest" description="Disordered" evidence="1">
    <location>
        <begin position="213"/>
        <end position="236"/>
    </location>
</feature>
<reference evidence="2 3" key="1">
    <citation type="journal article" date="2012" name="Genome Biol.">
        <title>Genome and low-iron response of an oceanic diatom adapted to chronic iron limitation.</title>
        <authorList>
            <person name="Lommer M."/>
            <person name="Specht M."/>
            <person name="Roy A.S."/>
            <person name="Kraemer L."/>
            <person name="Andreson R."/>
            <person name="Gutowska M.A."/>
            <person name="Wolf J."/>
            <person name="Bergner S.V."/>
            <person name="Schilhabel M.B."/>
            <person name="Klostermeier U.C."/>
            <person name="Beiko R.G."/>
            <person name="Rosenstiel P."/>
            <person name="Hippler M."/>
            <person name="Laroche J."/>
        </authorList>
    </citation>
    <scope>NUCLEOTIDE SEQUENCE [LARGE SCALE GENOMIC DNA]</scope>
    <source>
        <strain evidence="2 3">CCMP1005</strain>
    </source>
</reference>
<comment type="caution">
    <text evidence="2">The sequence shown here is derived from an EMBL/GenBank/DDBJ whole genome shotgun (WGS) entry which is preliminary data.</text>
</comment>
<proteinExistence type="predicted"/>
<evidence type="ECO:0000256" key="1">
    <source>
        <dbReference type="SAM" id="MobiDB-lite"/>
    </source>
</evidence>
<keyword evidence="3" id="KW-1185">Reference proteome</keyword>
<protein>
    <submittedName>
        <fullName evidence="2">Uncharacterized protein</fullName>
    </submittedName>
</protein>
<gene>
    <name evidence="2" type="ORF">THAOC_11963</name>
</gene>
<evidence type="ECO:0000313" key="2">
    <source>
        <dbReference type="EMBL" id="EJK67050.1"/>
    </source>
</evidence>
<dbReference type="AlphaFoldDB" id="K0SNV4"/>
<sequence length="236" mass="26394">GPMHGWCRPGSRGARDWCPPVHTVEAQTAGLSTQFVAVFEGPMHGWCHPGSRGARGWCHPVAQLQSTRLKLKRLVSVPSLSRLRVLRLGHPGSRGARGWCHPVAHGRLKLKRLVYWVPRLVSPWFAQCTMPWLDFSSSDLRMSEWLHMMLEAKAAAPAADCPRHAWQVLVGASGAVHAYDRCRQRRDHPADAQHFELQRTAWRHGRMANAQALAQGPSMALSEDTMGRRGLPRMMG</sequence>
<name>K0SNV4_THAOC</name>
<organism evidence="2 3">
    <name type="scientific">Thalassiosira oceanica</name>
    <name type="common">Marine diatom</name>
    <dbReference type="NCBI Taxonomy" id="159749"/>
    <lineage>
        <taxon>Eukaryota</taxon>
        <taxon>Sar</taxon>
        <taxon>Stramenopiles</taxon>
        <taxon>Ochrophyta</taxon>
        <taxon>Bacillariophyta</taxon>
        <taxon>Coscinodiscophyceae</taxon>
        <taxon>Thalassiosirophycidae</taxon>
        <taxon>Thalassiosirales</taxon>
        <taxon>Thalassiosiraceae</taxon>
        <taxon>Thalassiosira</taxon>
    </lineage>
</organism>
<accession>K0SNV4</accession>
<dbReference type="Proteomes" id="UP000266841">
    <property type="component" value="Unassembled WGS sequence"/>
</dbReference>
<dbReference type="EMBL" id="AGNL01013731">
    <property type="protein sequence ID" value="EJK67050.1"/>
    <property type="molecule type" value="Genomic_DNA"/>
</dbReference>